<feature type="transmembrane region" description="Helical" evidence="2">
    <location>
        <begin position="506"/>
        <end position="528"/>
    </location>
</feature>
<evidence type="ECO:0000256" key="2">
    <source>
        <dbReference type="SAM" id="Phobius"/>
    </source>
</evidence>
<feature type="transmembrane region" description="Helical" evidence="2">
    <location>
        <begin position="61"/>
        <end position="82"/>
    </location>
</feature>
<evidence type="ECO:0000313" key="4">
    <source>
        <dbReference type="Proteomes" id="UP000695264"/>
    </source>
</evidence>
<feature type="transmembrane region" description="Helical" evidence="2">
    <location>
        <begin position="379"/>
        <end position="400"/>
    </location>
</feature>
<feature type="transmembrane region" description="Helical" evidence="2">
    <location>
        <begin position="147"/>
        <end position="165"/>
    </location>
</feature>
<feature type="transmembrane region" description="Helical" evidence="2">
    <location>
        <begin position="35"/>
        <end position="54"/>
    </location>
</feature>
<feature type="compositionally biased region" description="Low complexity" evidence="1">
    <location>
        <begin position="231"/>
        <end position="250"/>
    </location>
</feature>
<organism evidence="3 4">
    <name type="scientific">Streptomyces zingiberis</name>
    <dbReference type="NCBI Taxonomy" id="2053010"/>
    <lineage>
        <taxon>Bacteria</taxon>
        <taxon>Bacillati</taxon>
        <taxon>Actinomycetota</taxon>
        <taxon>Actinomycetes</taxon>
        <taxon>Kitasatosporales</taxon>
        <taxon>Streptomycetaceae</taxon>
        <taxon>Streptomyces</taxon>
    </lineage>
</organism>
<proteinExistence type="predicted"/>
<dbReference type="InterPro" id="IPR003474">
    <property type="entry name" value="Glcn_transporter"/>
</dbReference>
<sequence>MEAIDPAYGTATLLLIAAGAVGLLLFLIMKVKLHAFVALVLVSLLTALAAGFPVADIPAALMFGFSSTLGSVALLVAFGVMLGRLMEVTGGAQVLADTLINRFGEKRAPLALGVAALLFGFPIFFDAGLVVFLPIIMTVARRFGGSLLFYGLPAAGAFAAMHGIVPPHPGPVAAADVLGGSVGTTLLIGAPVAVISWYVGAYLVSRYLGAKFVVDVPQVLFGPMNTGGAPAGSQDASAASDASSASAVSGKGDGNGAGTPGKGDGTPGAPGGGAAPAPTGATAATTTVTTPAGTPEAALAGRPPAFSTVLLLLLVPLVLISFNTVIATLTTAGTIEEGAGWASFLSLLGNTPVALLITVLVAIVVLGRTRGGMRDVTKVLDDALGPICSIILITGAGGMFGGVLRLSGIGDALSGSLADLGISLIVQAFVIATLLRVAQGSATVALTTTAGLIAGSVADAGLGDFQISLLVIAIAAGATVLSHVNDSGFWLVSRFFGMDEKTTLKTWTVMETTLGLSAFVLASGLWLIA</sequence>
<keyword evidence="2" id="KW-0812">Transmembrane</keyword>
<feature type="transmembrane region" description="Helical" evidence="2">
    <location>
        <begin position="110"/>
        <end position="135"/>
    </location>
</feature>
<dbReference type="RefSeq" id="WP_168101243.1">
    <property type="nucleotide sequence ID" value="NZ_JAATEN010000005.1"/>
</dbReference>
<evidence type="ECO:0000313" key="3">
    <source>
        <dbReference type="EMBL" id="NJQ00647.1"/>
    </source>
</evidence>
<feature type="transmembrane region" description="Helical" evidence="2">
    <location>
        <begin position="7"/>
        <end position="29"/>
    </location>
</feature>
<dbReference type="PANTHER" id="PTHR30354:SF25">
    <property type="entry name" value="INNER MEMBRANE PERMEASE YGBN"/>
    <property type="match status" value="1"/>
</dbReference>
<protein>
    <submittedName>
        <fullName evidence="3">GntP family permease</fullName>
    </submittedName>
</protein>
<comment type="caution">
    <text evidence="3">The sequence shown here is derived from an EMBL/GenBank/DDBJ whole genome shotgun (WGS) entry which is preliminary data.</text>
</comment>
<gene>
    <name evidence="3" type="ORF">HCK00_08855</name>
</gene>
<feature type="transmembrane region" description="Helical" evidence="2">
    <location>
        <begin position="185"/>
        <end position="204"/>
    </location>
</feature>
<name>A0ABX1BSE5_9ACTN</name>
<dbReference type="Pfam" id="PF02447">
    <property type="entry name" value="GntP_permease"/>
    <property type="match status" value="2"/>
</dbReference>
<feature type="compositionally biased region" description="Gly residues" evidence="1">
    <location>
        <begin position="251"/>
        <end position="274"/>
    </location>
</feature>
<keyword evidence="2" id="KW-0472">Membrane</keyword>
<keyword evidence="4" id="KW-1185">Reference proteome</keyword>
<dbReference type="Proteomes" id="UP000695264">
    <property type="component" value="Unassembled WGS sequence"/>
</dbReference>
<feature type="transmembrane region" description="Helical" evidence="2">
    <location>
        <begin position="341"/>
        <end position="367"/>
    </location>
</feature>
<feature type="compositionally biased region" description="Low complexity" evidence="1">
    <location>
        <begin position="275"/>
        <end position="288"/>
    </location>
</feature>
<feature type="transmembrane region" description="Helical" evidence="2">
    <location>
        <begin position="467"/>
        <end position="485"/>
    </location>
</feature>
<accession>A0ABX1BSE5</accession>
<dbReference type="EMBL" id="JAATEN010000005">
    <property type="protein sequence ID" value="NJQ00647.1"/>
    <property type="molecule type" value="Genomic_DNA"/>
</dbReference>
<dbReference type="PANTHER" id="PTHR30354">
    <property type="entry name" value="GNT FAMILY GLUCONATE TRANSPORTER"/>
    <property type="match status" value="1"/>
</dbReference>
<reference evidence="3 4" key="1">
    <citation type="submission" date="2020-03" db="EMBL/GenBank/DDBJ databases">
        <title>WGS of actinomycetes isolated from Thailand.</title>
        <authorList>
            <person name="Thawai C."/>
        </authorList>
    </citation>
    <scope>NUCLEOTIDE SEQUENCE [LARGE SCALE GENOMIC DNA]</scope>
    <source>
        <strain evidence="3 4">PLAI 1-29</strain>
    </source>
</reference>
<feature type="region of interest" description="Disordered" evidence="1">
    <location>
        <begin position="231"/>
        <end position="288"/>
    </location>
</feature>
<evidence type="ECO:0000256" key="1">
    <source>
        <dbReference type="SAM" id="MobiDB-lite"/>
    </source>
</evidence>
<keyword evidence="2" id="KW-1133">Transmembrane helix</keyword>
<feature type="transmembrane region" description="Helical" evidence="2">
    <location>
        <begin position="309"/>
        <end position="329"/>
    </location>
</feature>
<feature type="transmembrane region" description="Helical" evidence="2">
    <location>
        <begin position="412"/>
        <end position="435"/>
    </location>
</feature>